<feature type="region of interest" description="Disordered" evidence="1">
    <location>
        <begin position="79"/>
        <end position="168"/>
    </location>
</feature>
<name>A0ABQ5ECZ8_9ASTR</name>
<feature type="compositionally biased region" description="Low complexity" evidence="1">
    <location>
        <begin position="103"/>
        <end position="112"/>
    </location>
</feature>
<accession>A0ABQ5ECZ8</accession>
<evidence type="ECO:0000256" key="1">
    <source>
        <dbReference type="SAM" id="MobiDB-lite"/>
    </source>
</evidence>
<feature type="region of interest" description="Disordered" evidence="1">
    <location>
        <begin position="595"/>
        <end position="618"/>
    </location>
</feature>
<reference evidence="2" key="2">
    <citation type="submission" date="2022-01" db="EMBL/GenBank/DDBJ databases">
        <authorList>
            <person name="Yamashiro T."/>
            <person name="Shiraishi A."/>
            <person name="Satake H."/>
            <person name="Nakayama K."/>
        </authorList>
    </citation>
    <scope>NUCLEOTIDE SEQUENCE</scope>
</reference>
<evidence type="ECO:0000313" key="2">
    <source>
        <dbReference type="EMBL" id="GJT48727.1"/>
    </source>
</evidence>
<feature type="compositionally biased region" description="Polar residues" evidence="1">
    <location>
        <begin position="147"/>
        <end position="157"/>
    </location>
</feature>
<proteinExistence type="predicted"/>
<keyword evidence="3" id="KW-1185">Reference proteome</keyword>
<dbReference type="EMBL" id="BQNB010016178">
    <property type="protein sequence ID" value="GJT48727.1"/>
    <property type="molecule type" value="Genomic_DNA"/>
</dbReference>
<feature type="compositionally biased region" description="Basic and acidic residues" evidence="1">
    <location>
        <begin position="117"/>
        <end position="137"/>
    </location>
</feature>
<organism evidence="2 3">
    <name type="scientific">Tanacetum coccineum</name>
    <dbReference type="NCBI Taxonomy" id="301880"/>
    <lineage>
        <taxon>Eukaryota</taxon>
        <taxon>Viridiplantae</taxon>
        <taxon>Streptophyta</taxon>
        <taxon>Embryophyta</taxon>
        <taxon>Tracheophyta</taxon>
        <taxon>Spermatophyta</taxon>
        <taxon>Magnoliopsida</taxon>
        <taxon>eudicotyledons</taxon>
        <taxon>Gunneridae</taxon>
        <taxon>Pentapetalae</taxon>
        <taxon>asterids</taxon>
        <taxon>campanulids</taxon>
        <taxon>Asterales</taxon>
        <taxon>Asteraceae</taxon>
        <taxon>Asteroideae</taxon>
        <taxon>Anthemideae</taxon>
        <taxon>Anthemidinae</taxon>
        <taxon>Tanacetum</taxon>
    </lineage>
</organism>
<comment type="caution">
    <text evidence="2">The sequence shown here is derived from an EMBL/GenBank/DDBJ whole genome shotgun (WGS) entry which is preliminary data.</text>
</comment>
<reference evidence="2" key="1">
    <citation type="journal article" date="2022" name="Int. J. Mol. Sci.">
        <title>Draft Genome of Tanacetum Coccineum: Genomic Comparison of Closely Related Tanacetum-Family Plants.</title>
        <authorList>
            <person name="Yamashiro T."/>
            <person name="Shiraishi A."/>
            <person name="Nakayama K."/>
            <person name="Satake H."/>
        </authorList>
    </citation>
    <scope>NUCLEOTIDE SEQUENCE</scope>
</reference>
<protein>
    <submittedName>
        <fullName evidence="2">Uncharacterized protein</fullName>
    </submittedName>
</protein>
<evidence type="ECO:0000313" key="3">
    <source>
        <dbReference type="Proteomes" id="UP001151760"/>
    </source>
</evidence>
<sequence length="637" mass="74174">MLIKSSQLDGTYLRKDFQAYTGMKPQDFKERILKDFDFIQKYMIESILNDKAIKQRMNAQRLQKQGEVDMDNALDASPVLTESSGIDFGKKNDCSKTGNDQISENQSSTSRNKSSRSRNECNEKSTSGDDTDIRPSYDTEPMDEVDNNTTPDSSDMCNNEFKDDQNDDHEDERVVLANLIANLKLDIDENKKIQKQLRNANTTLTHELKEWKSTLEETNTTLGESKRTRDRYLGALHDKEVELAKYKNYHDRTIENDTLERKLKETLGLLAQKEHDIKEALKIKAYEIFVVKEKNDELVKQSLLTNSRYEGLVKEKNKIPYDKDDLANIFFPDREETLTLEQESRSKLHKDIVKPYDYSKQNSLYENFKPPSREYLDQLAHANEVRKKMWRKSFVKYKPHIVKNIDAHTELQCLYLYKIKECECLTEKLSKQTENVGKQEYNELLKSFSKLEQHSISLELVLQQCQEQIKIDTVCIEKASNVFLKERDQYFKIQDLKAQLQDKNITISELKKLTEKMKDKSVDTNFEKQSILGKPPLQPIKNQPVVRQLTAYKSERSQVAKHRSASQVDVSNNLKKPITPHSWPQVRKLSFAKPYDVNAPGSSRNRPKHVSFQSQRESVGSNDMVHNYYLQEAKKYA</sequence>
<dbReference type="Proteomes" id="UP001151760">
    <property type="component" value="Unassembled WGS sequence"/>
</dbReference>
<gene>
    <name evidence="2" type="ORF">Tco_0974884</name>
</gene>